<dbReference type="Proteomes" id="UP000829925">
    <property type="component" value="Chromosome"/>
</dbReference>
<keyword evidence="1" id="KW-0732">Signal</keyword>
<dbReference type="PANTHER" id="PTHR30383:SF5">
    <property type="entry name" value="SGNH HYDROLASE-TYPE ESTERASE DOMAIN-CONTAINING PROTEIN"/>
    <property type="match status" value="1"/>
</dbReference>
<feature type="chain" id="PRO_5035726732" evidence="1">
    <location>
        <begin position="24"/>
        <end position="230"/>
    </location>
</feature>
<gene>
    <name evidence="3" type="ORF">MUN82_15370</name>
</gene>
<reference evidence="3 4" key="1">
    <citation type="submission" date="2022-04" db="EMBL/GenBank/DDBJ databases">
        <title>Hymenobacter sp. isolated from the air.</title>
        <authorList>
            <person name="Won M."/>
            <person name="Lee C.-M."/>
            <person name="Woen H.-Y."/>
            <person name="Kwon S.-W."/>
        </authorList>
    </citation>
    <scope>NUCLEOTIDE SEQUENCE [LARGE SCALE GENOMIC DNA]</scope>
    <source>
        <strain evidence="4">5413 J-13</strain>
    </source>
</reference>
<evidence type="ECO:0000256" key="1">
    <source>
        <dbReference type="SAM" id="SignalP"/>
    </source>
</evidence>
<dbReference type="AlphaFoldDB" id="A0A8T9SR78"/>
<dbReference type="PANTHER" id="PTHR30383">
    <property type="entry name" value="THIOESTERASE 1/PROTEASE 1/LYSOPHOSPHOLIPASE L1"/>
    <property type="match status" value="1"/>
</dbReference>
<dbReference type="InterPro" id="IPR013830">
    <property type="entry name" value="SGNH_hydro"/>
</dbReference>
<dbReference type="KEGG" id="haei:MUN82_15370"/>
<keyword evidence="3" id="KW-0378">Hydrolase</keyword>
<evidence type="ECO:0000259" key="2">
    <source>
        <dbReference type="Pfam" id="PF13472"/>
    </source>
</evidence>
<name>A0A8T9SR78_9BACT</name>
<dbReference type="GO" id="GO:0004622">
    <property type="term" value="F:phosphatidylcholine lysophospholipase activity"/>
    <property type="evidence" value="ECO:0007669"/>
    <property type="project" value="TreeGrafter"/>
</dbReference>
<dbReference type="RefSeq" id="WP_245091844.1">
    <property type="nucleotide sequence ID" value="NZ_CP095053.1"/>
</dbReference>
<keyword evidence="4" id="KW-1185">Reference proteome</keyword>
<evidence type="ECO:0000313" key="3">
    <source>
        <dbReference type="EMBL" id="UOR04315.1"/>
    </source>
</evidence>
<dbReference type="InterPro" id="IPR036514">
    <property type="entry name" value="SGNH_hydro_sf"/>
</dbReference>
<feature type="signal peptide" evidence="1">
    <location>
        <begin position="1"/>
        <end position="23"/>
    </location>
</feature>
<dbReference type="InterPro" id="IPR051532">
    <property type="entry name" value="Ester_Hydrolysis_Enzymes"/>
</dbReference>
<accession>A0A8T9SR78</accession>
<proteinExistence type="predicted"/>
<dbReference type="Pfam" id="PF13472">
    <property type="entry name" value="Lipase_GDSL_2"/>
    <property type="match status" value="1"/>
</dbReference>
<evidence type="ECO:0000313" key="4">
    <source>
        <dbReference type="Proteomes" id="UP000829925"/>
    </source>
</evidence>
<organism evidence="3 4">
    <name type="scientific">Hymenobacter aerilatus</name>
    <dbReference type="NCBI Taxonomy" id="2932251"/>
    <lineage>
        <taxon>Bacteria</taxon>
        <taxon>Pseudomonadati</taxon>
        <taxon>Bacteroidota</taxon>
        <taxon>Cytophagia</taxon>
        <taxon>Cytophagales</taxon>
        <taxon>Hymenobacteraceae</taxon>
        <taxon>Hymenobacter</taxon>
    </lineage>
</organism>
<dbReference type="Gene3D" id="3.40.50.1110">
    <property type="entry name" value="SGNH hydrolase"/>
    <property type="match status" value="1"/>
</dbReference>
<dbReference type="EMBL" id="CP095053">
    <property type="protein sequence ID" value="UOR04315.1"/>
    <property type="molecule type" value="Genomic_DNA"/>
</dbReference>
<dbReference type="CDD" id="cd04502">
    <property type="entry name" value="SGNH_hydrolase_like_7"/>
    <property type="match status" value="1"/>
</dbReference>
<protein>
    <submittedName>
        <fullName evidence="3">SGNH/GDSL hydrolase family protein</fullName>
    </submittedName>
</protein>
<sequence>MLSTRSRCLLLLLVVCLPVVAWAQTPRRAAPLNFGQWVGEIKDFARQDSLQKPPAAPIVFTGSSSVRKWETLKRDFADYPVLNRGFGGSRFPDAVHYFNQLVLQYKPKQVVLYEGDNDINAGNTVDEVYQAFLAFESRMRRDLPGVELVYLAIKPSPSRWNLYPQMQQANAKIKAYIDRHPQHLRFVDFGPAMLGKNGRPRPELYLADSLHMTPAGYAIWTKQLKPYLKK</sequence>
<dbReference type="SUPFAM" id="SSF52266">
    <property type="entry name" value="SGNH hydrolase"/>
    <property type="match status" value="1"/>
</dbReference>
<feature type="domain" description="SGNH hydrolase-type esterase" evidence="2">
    <location>
        <begin position="66"/>
        <end position="219"/>
    </location>
</feature>